<dbReference type="OMA" id="NTMTHSK"/>
<dbReference type="RefSeq" id="XP_038059888.1">
    <property type="nucleotide sequence ID" value="XM_038203960.1"/>
</dbReference>
<evidence type="ECO:0000259" key="2">
    <source>
        <dbReference type="Pfam" id="PF13843"/>
    </source>
</evidence>
<organism evidence="3 4">
    <name type="scientific">Patiria miniata</name>
    <name type="common">Bat star</name>
    <name type="synonym">Asterina miniata</name>
    <dbReference type="NCBI Taxonomy" id="46514"/>
    <lineage>
        <taxon>Eukaryota</taxon>
        <taxon>Metazoa</taxon>
        <taxon>Echinodermata</taxon>
        <taxon>Eleutherozoa</taxon>
        <taxon>Asterozoa</taxon>
        <taxon>Asteroidea</taxon>
        <taxon>Valvatacea</taxon>
        <taxon>Valvatida</taxon>
        <taxon>Asterinidae</taxon>
        <taxon>Patiria</taxon>
    </lineage>
</organism>
<proteinExistence type="predicted"/>
<dbReference type="Pfam" id="PF13843">
    <property type="entry name" value="DDE_Tnp_1_7"/>
    <property type="match status" value="1"/>
</dbReference>
<feature type="region of interest" description="Disordered" evidence="1">
    <location>
        <begin position="125"/>
        <end position="149"/>
    </location>
</feature>
<protein>
    <recommendedName>
        <fullName evidence="2">PiggyBac transposable element-derived protein domain-containing protein</fullName>
    </recommendedName>
</protein>
<reference evidence="3" key="1">
    <citation type="submission" date="2022-11" db="UniProtKB">
        <authorList>
            <consortium name="EnsemblMetazoa"/>
        </authorList>
    </citation>
    <scope>IDENTIFICATION</scope>
</reference>
<dbReference type="PANTHER" id="PTHR46599">
    <property type="entry name" value="PIGGYBAC TRANSPOSABLE ELEMENT-DERIVED PROTEIN 4"/>
    <property type="match status" value="1"/>
</dbReference>
<evidence type="ECO:0000256" key="1">
    <source>
        <dbReference type="SAM" id="MobiDB-lite"/>
    </source>
</evidence>
<dbReference type="AlphaFoldDB" id="A0A914A7X5"/>
<dbReference type="EnsemblMetazoa" id="XM_038203960.1">
    <property type="protein sequence ID" value="XP_038059888.1"/>
    <property type="gene ID" value="LOC119730893"/>
</dbReference>
<dbReference type="PANTHER" id="PTHR46599:SF3">
    <property type="entry name" value="PIGGYBAC TRANSPOSABLE ELEMENT-DERIVED PROTEIN 4"/>
    <property type="match status" value="1"/>
</dbReference>
<name>A0A914A7X5_PATMI</name>
<dbReference type="GeneID" id="119730893"/>
<dbReference type="Proteomes" id="UP000887568">
    <property type="component" value="Unplaced"/>
</dbReference>
<evidence type="ECO:0000313" key="4">
    <source>
        <dbReference type="Proteomes" id="UP000887568"/>
    </source>
</evidence>
<sequence length="257" mass="29022">MKQMRRARRGTFYTRQNGQLTATVWKDSCIMMLLSTAHQGWRDPAIHTLKRKCIEENTGRLRSTTIPAPPQAVSYTRCMGGVNRGDQLRSYHTCARKSQHWWRGILYFLLDVARVNAWLAYKHHHPTTDDSDSSISDGDAKETTKDANTMTHSKFVPDVAVGLIDGYAGGVPPRQVTRSRPVPAYNNQGHYSAKMPGRNARWCRWCREHNILTKAGLPKSSQRGCPVCGVNLCPGRCFLKYHRASDIENDSTTTTTD</sequence>
<evidence type="ECO:0000313" key="3">
    <source>
        <dbReference type="EnsemblMetazoa" id="XP_038059888.1"/>
    </source>
</evidence>
<keyword evidence="4" id="KW-1185">Reference proteome</keyword>
<feature type="domain" description="PiggyBac transposable element-derived protein" evidence="2">
    <location>
        <begin position="5"/>
        <end position="118"/>
    </location>
</feature>
<accession>A0A914A7X5</accession>
<dbReference type="InterPro" id="IPR029526">
    <property type="entry name" value="PGBD"/>
</dbReference>
<dbReference type="OrthoDB" id="7364513at2759"/>